<dbReference type="GO" id="GO:0015074">
    <property type="term" value="P:DNA integration"/>
    <property type="evidence" value="ECO:0007669"/>
    <property type="project" value="InterPro"/>
</dbReference>
<dbReference type="GO" id="GO:0003964">
    <property type="term" value="F:RNA-directed DNA polymerase activity"/>
    <property type="evidence" value="ECO:0007669"/>
    <property type="project" value="UniProtKB-KW"/>
</dbReference>
<keyword evidence="3" id="KW-0540">Nuclease</keyword>
<keyword evidence="6" id="KW-0695">RNA-directed DNA polymerase</keyword>
<evidence type="ECO:0000313" key="8">
    <source>
        <dbReference type="EMBL" id="NXM77313.1"/>
    </source>
</evidence>
<keyword evidence="2" id="KW-0548">Nucleotidyltransferase</keyword>
<protein>
    <submittedName>
        <fullName evidence="8">IGEB protein</fullName>
    </submittedName>
</protein>
<evidence type="ECO:0000256" key="4">
    <source>
        <dbReference type="ARBA" id="ARBA00022759"/>
    </source>
</evidence>
<dbReference type="GO" id="GO:0035613">
    <property type="term" value="F:RNA stem-loop binding"/>
    <property type="evidence" value="ECO:0007669"/>
    <property type="project" value="TreeGrafter"/>
</dbReference>
<feature type="domain" description="Integrase catalytic" evidence="7">
    <location>
        <begin position="1"/>
        <end position="72"/>
    </location>
</feature>
<dbReference type="EMBL" id="VXBA01005363">
    <property type="protein sequence ID" value="NXM77313.1"/>
    <property type="molecule type" value="Genomic_DNA"/>
</dbReference>
<dbReference type="SUPFAM" id="SSF53098">
    <property type="entry name" value="Ribonuclease H-like"/>
    <property type="match status" value="1"/>
</dbReference>
<evidence type="ECO:0000256" key="6">
    <source>
        <dbReference type="ARBA" id="ARBA00022918"/>
    </source>
</evidence>
<accession>A0A7L1DJX0</accession>
<name>A0A7L1DJX0_9PASS</name>
<dbReference type="PANTHER" id="PTHR41694:SF3">
    <property type="entry name" value="RNA-DIRECTED DNA POLYMERASE-RELATED"/>
    <property type="match status" value="1"/>
</dbReference>
<keyword evidence="1" id="KW-0808">Transferase</keyword>
<proteinExistence type="predicted"/>
<evidence type="ECO:0000256" key="5">
    <source>
        <dbReference type="ARBA" id="ARBA00022801"/>
    </source>
</evidence>
<organism evidence="8 9">
    <name type="scientific">Serilophus lunatus</name>
    <name type="common">silver-breasted broadbill</name>
    <dbReference type="NCBI Taxonomy" id="239386"/>
    <lineage>
        <taxon>Eukaryota</taxon>
        <taxon>Metazoa</taxon>
        <taxon>Chordata</taxon>
        <taxon>Craniata</taxon>
        <taxon>Vertebrata</taxon>
        <taxon>Euteleostomi</taxon>
        <taxon>Archelosauria</taxon>
        <taxon>Archosauria</taxon>
        <taxon>Dinosauria</taxon>
        <taxon>Saurischia</taxon>
        <taxon>Theropoda</taxon>
        <taxon>Coelurosauria</taxon>
        <taxon>Aves</taxon>
        <taxon>Neognathae</taxon>
        <taxon>Neoaves</taxon>
        <taxon>Telluraves</taxon>
        <taxon>Australaves</taxon>
        <taxon>Passeriformes</taxon>
        <taxon>Eurylaimidae</taxon>
        <taxon>Serilophus</taxon>
    </lineage>
</organism>
<dbReference type="PROSITE" id="PS50994">
    <property type="entry name" value="INTEGRASE"/>
    <property type="match status" value="1"/>
</dbReference>
<dbReference type="PANTHER" id="PTHR41694">
    <property type="entry name" value="ENDOGENOUS RETROVIRUS GROUP K MEMBER POL PROTEIN"/>
    <property type="match status" value="1"/>
</dbReference>
<dbReference type="InterPro" id="IPR001584">
    <property type="entry name" value="Integrase_cat-core"/>
</dbReference>
<evidence type="ECO:0000259" key="7">
    <source>
        <dbReference type="PROSITE" id="PS50994"/>
    </source>
</evidence>
<feature type="non-terminal residue" evidence="8">
    <location>
        <position position="1"/>
    </location>
</feature>
<evidence type="ECO:0000313" key="9">
    <source>
        <dbReference type="Proteomes" id="UP000553648"/>
    </source>
</evidence>
<dbReference type="OrthoDB" id="9308938at2759"/>
<sequence length="98" mass="10804">IKHCTGIPHSPIGQAIVECAHHTLKQLLNKQKSGESGWAPAERLAKALYVLNYLRLAVDRDKPPMTVHSSALCSGITRDSNIVLVQYKDLKTGEWMGP</sequence>
<reference evidence="8 9" key="1">
    <citation type="submission" date="2019-09" db="EMBL/GenBank/DDBJ databases">
        <title>Bird 10,000 Genomes (B10K) Project - Family phase.</title>
        <authorList>
            <person name="Zhang G."/>
        </authorList>
    </citation>
    <scope>NUCLEOTIDE SEQUENCE [LARGE SCALE GENOMIC DNA]</scope>
    <source>
        <strain evidence="8">B10K-DU-002-03</strain>
        <tissue evidence="8">Muscle</tissue>
    </source>
</reference>
<keyword evidence="9" id="KW-1185">Reference proteome</keyword>
<dbReference type="GO" id="GO:0004519">
    <property type="term" value="F:endonuclease activity"/>
    <property type="evidence" value="ECO:0007669"/>
    <property type="project" value="UniProtKB-KW"/>
</dbReference>
<gene>
    <name evidence="8" type="primary">Iap</name>
    <name evidence="8" type="ORF">SERLUN_R15497</name>
</gene>
<dbReference type="AlphaFoldDB" id="A0A7L1DJX0"/>
<keyword evidence="4" id="KW-0255">Endonuclease</keyword>
<evidence type="ECO:0000256" key="3">
    <source>
        <dbReference type="ARBA" id="ARBA00022722"/>
    </source>
</evidence>
<dbReference type="InterPro" id="IPR012337">
    <property type="entry name" value="RNaseH-like_sf"/>
</dbReference>
<evidence type="ECO:0000256" key="2">
    <source>
        <dbReference type="ARBA" id="ARBA00022695"/>
    </source>
</evidence>
<dbReference type="GO" id="GO:0016787">
    <property type="term" value="F:hydrolase activity"/>
    <property type="evidence" value="ECO:0007669"/>
    <property type="project" value="UniProtKB-KW"/>
</dbReference>
<dbReference type="Gene3D" id="3.30.420.10">
    <property type="entry name" value="Ribonuclease H-like superfamily/Ribonuclease H"/>
    <property type="match status" value="1"/>
</dbReference>
<dbReference type="Proteomes" id="UP000553648">
    <property type="component" value="Unassembled WGS sequence"/>
</dbReference>
<keyword evidence="5" id="KW-0378">Hydrolase</keyword>
<comment type="caution">
    <text evidence="8">The sequence shown here is derived from an EMBL/GenBank/DDBJ whole genome shotgun (WGS) entry which is preliminary data.</text>
</comment>
<evidence type="ECO:0000256" key="1">
    <source>
        <dbReference type="ARBA" id="ARBA00022679"/>
    </source>
</evidence>
<dbReference type="InterPro" id="IPR036397">
    <property type="entry name" value="RNaseH_sf"/>
</dbReference>
<feature type="non-terminal residue" evidence="8">
    <location>
        <position position="98"/>
    </location>
</feature>